<feature type="domain" description="Thioredoxin" evidence="2">
    <location>
        <begin position="56"/>
        <end position="137"/>
    </location>
</feature>
<dbReference type="EMBL" id="AP012052">
    <property type="protein sequence ID" value="BAJ73282.1"/>
    <property type="molecule type" value="Genomic_DNA"/>
</dbReference>
<dbReference type="InterPro" id="IPR036249">
    <property type="entry name" value="Thioredoxin-like_sf"/>
</dbReference>
<evidence type="ECO:0000256" key="1">
    <source>
        <dbReference type="SAM" id="Phobius"/>
    </source>
</evidence>
<reference key="2">
    <citation type="submission" date="2011-02" db="EMBL/GenBank/DDBJ databases">
        <title>Genome sequence of Microbacterium testaceum StLB037.</title>
        <authorList>
            <person name="Morohoshi T."/>
            <person name="Wang W.Z."/>
            <person name="Someya N."/>
            <person name="Ikeda T."/>
        </authorList>
    </citation>
    <scope>NUCLEOTIDE SEQUENCE</scope>
    <source>
        <strain>StLB037</strain>
    </source>
</reference>
<dbReference type="Gene3D" id="3.40.30.10">
    <property type="entry name" value="Glutaredoxin"/>
    <property type="match status" value="1"/>
</dbReference>
<dbReference type="eggNOG" id="COG0526">
    <property type="taxonomic scope" value="Bacteria"/>
</dbReference>
<dbReference type="Pfam" id="PF00085">
    <property type="entry name" value="Thioredoxin"/>
    <property type="match status" value="1"/>
</dbReference>
<keyword evidence="1" id="KW-1133">Transmembrane helix</keyword>
<keyword evidence="1" id="KW-0812">Transmembrane</keyword>
<dbReference type="CDD" id="cd02947">
    <property type="entry name" value="TRX_family"/>
    <property type="match status" value="1"/>
</dbReference>
<evidence type="ECO:0000313" key="3">
    <source>
        <dbReference type="EMBL" id="BAJ73282.1"/>
    </source>
</evidence>
<gene>
    <name evidence="3" type="ordered locus">MTES_0318</name>
</gene>
<dbReference type="SUPFAM" id="SSF52833">
    <property type="entry name" value="Thioredoxin-like"/>
    <property type="match status" value="1"/>
</dbReference>
<protein>
    <submittedName>
        <fullName evidence="3">Thiol-disulfide isomerase and thioredoxins</fullName>
    </submittedName>
</protein>
<dbReference type="GO" id="GO:0016853">
    <property type="term" value="F:isomerase activity"/>
    <property type="evidence" value="ECO:0007669"/>
    <property type="project" value="UniProtKB-KW"/>
</dbReference>
<feature type="transmembrane region" description="Helical" evidence="1">
    <location>
        <begin position="6"/>
        <end position="27"/>
    </location>
</feature>
<sequence length="148" mass="16020">MSTVDLALALVIVAALLAATVVLGLVWRRGQGRARTVDSGETVDPRVLESGPFGETATLVQFSTEMCTRCPGVHRMLSAVADDRAGVRHIDVDLTHRPDLAKRFRVLQTPTTLLLDGTGLTVRRFGGPPTRADVEHELDRLTKETAHG</sequence>
<evidence type="ECO:0000259" key="2">
    <source>
        <dbReference type="Pfam" id="PF00085"/>
    </source>
</evidence>
<dbReference type="InterPro" id="IPR013766">
    <property type="entry name" value="Thioredoxin_domain"/>
</dbReference>
<dbReference type="KEGG" id="mts:MTES_0318"/>
<keyword evidence="1" id="KW-0472">Membrane</keyword>
<dbReference type="STRING" id="979556.MTES_0318"/>
<evidence type="ECO:0000313" key="4">
    <source>
        <dbReference type="Proteomes" id="UP000008975"/>
    </source>
</evidence>
<dbReference type="Proteomes" id="UP000008975">
    <property type="component" value="Chromosome"/>
</dbReference>
<organism evidence="3 4">
    <name type="scientific">Microbacterium testaceum (strain StLB037)</name>
    <dbReference type="NCBI Taxonomy" id="979556"/>
    <lineage>
        <taxon>Bacteria</taxon>
        <taxon>Bacillati</taxon>
        <taxon>Actinomycetota</taxon>
        <taxon>Actinomycetes</taxon>
        <taxon>Micrococcales</taxon>
        <taxon>Microbacteriaceae</taxon>
        <taxon>Microbacterium</taxon>
    </lineage>
</organism>
<accession>E8N9N5</accession>
<dbReference type="HOGENOM" id="CLU_091304_2_0_11"/>
<keyword evidence="3" id="KW-0413">Isomerase</keyword>
<name>E8N9N5_MICTS</name>
<dbReference type="AlphaFoldDB" id="E8N9N5"/>
<reference evidence="3 4" key="1">
    <citation type="journal article" date="2011" name="J. Bacteriol.">
        <title>Genome sequence of Microbacterium testaceum StLB037, an N-acylhomoserine lactone-degrading bacterium isolated from potato leaves.</title>
        <authorList>
            <person name="Morohoshi T."/>
            <person name="Wang W.-Z."/>
            <person name="Someya N."/>
            <person name="Ikeda T."/>
        </authorList>
    </citation>
    <scope>NUCLEOTIDE SEQUENCE [LARGE SCALE GENOMIC DNA]</scope>
    <source>
        <strain evidence="3 4">StLB037</strain>
    </source>
</reference>
<proteinExistence type="predicted"/>